<dbReference type="GO" id="GO:0009706">
    <property type="term" value="C:chloroplast inner membrane"/>
    <property type="evidence" value="ECO:0007669"/>
    <property type="project" value="UniProtKB-SubCell"/>
</dbReference>
<evidence type="ECO:0000256" key="1">
    <source>
        <dbReference type="ARBA" id="ARBA00004478"/>
    </source>
</evidence>
<keyword evidence="4" id="KW-1001">Plastid inner membrane</keyword>
<comment type="caution">
    <text evidence="7">Lacks conserved residue(s) required for the propagation of feature annotation.</text>
</comment>
<reference evidence="8" key="1">
    <citation type="journal article" date="2018" name="Genes (Basel)">
        <title>Legume Cytosolic and Plastid Acetyl-Coenzyme-A Carboxylase Genes Differ by Evolutionary Patterns and Selection Pressure Schemes Acting before and after Whole-Genome Duplications.</title>
        <authorList>
            <person name="Szczepaniak A."/>
            <person name="Ksiazkiewicz M."/>
            <person name="Podkowinski J."/>
            <person name="Czyz K.B."/>
            <person name="Figlerowicz M."/>
            <person name="Naganowska B."/>
        </authorList>
    </citation>
    <scope>NUCLEOTIDE SEQUENCE</scope>
</reference>
<dbReference type="EMBL" id="MK045271">
    <property type="protein sequence ID" value="AYQ93017.1"/>
    <property type="molecule type" value="Genomic_DNA"/>
</dbReference>
<evidence type="ECO:0000256" key="2">
    <source>
        <dbReference type="ARBA" id="ARBA00009596"/>
    </source>
</evidence>
<evidence type="ECO:0000256" key="3">
    <source>
        <dbReference type="ARBA" id="ARBA00022692"/>
    </source>
</evidence>
<organism evidence="8">
    <name type="scientific">Lupinus angustifolius</name>
    <name type="common">Narrow-leaved blue lupine</name>
    <dbReference type="NCBI Taxonomy" id="3871"/>
    <lineage>
        <taxon>Eukaryota</taxon>
        <taxon>Viridiplantae</taxon>
        <taxon>Streptophyta</taxon>
        <taxon>Embryophyta</taxon>
        <taxon>Tracheophyta</taxon>
        <taxon>Spermatophyta</taxon>
        <taxon>Magnoliopsida</taxon>
        <taxon>eudicotyledons</taxon>
        <taxon>Gunneridae</taxon>
        <taxon>Pentapetalae</taxon>
        <taxon>rosids</taxon>
        <taxon>fabids</taxon>
        <taxon>Fabales</taxon>
        <taxon>Fabaceae</taxon>
        <taxon>Papilionoideae</taxon>
        <taxon>50 kb inversion clade</taxon>
        <taxon>genistoids sensu lato</taxon>
        <taxon>core genistoids</taxon>
        <taxon>Genisteae</taxon>
        <taxon>Lupinus</taxon>
    </lineage>
</organism>
<feature type="transmembrane region" description="Helical" evidence="7">
    <location>
        <begin position="182"/>
        <end position="202"/>
    </location>
</feature>
<dbReference type="PANTHER" id="PTHR33510:SF5">
    <property type="entry name" value="PROTEIN TIC 20-II, CHLOROPLASTIC"/>
    <property type="match status" value="1"/>
</dbReference>
<comment type="similarity">
    <text evidence="2 7">Belongs to the Tic20 family.</text>
</comment>
<protein>
    <recommendedName>
        <fullName evidence="7">Protein TIC 20</fullName>
    </recommendedName>
</protein>
<sequence>MASIPLLRHSFRPTPTFFHPKPSSTTPLSLTPTPIFSPLPIPLTTTTTPRNAAVLTRMSKNHSSSSPPATHRLISIAAYCLPFFNSLQYSRFLLSQYPNLSLLFEPIIPFLSLYRSIPYASFVAFFALYLGLVRNPNVNRYVRFNAMQAVTLDVLLVLPVLMQRIFSPGRVGLGFKVMVWSHNFIFLFAVLCFVYSAGSCVLGRTPYLPFVADAASRQI</sequence>
<dbReference type="Pfam" id="PF16166">
    <property type="entry name" value="TIC20"/>
    <property type="match status" value="1"/>
</dbReference>
<dbReference type="InterPro" id="IPR005691">
    <property type="entry name" value="Tic20"/>
</dbReference>
<comment type="subcellular location">
    <subcellularLocation>
        <location evidence="1">Plastid</location>
        <location evidence="1">Chloroplast inner membrane</location>
        <topology evidence="1">Multi-pass membrane protein</topology>
    </subcellularLocation>
    <subcellularLocation>
        <location evidence="7">Plastid</location>
        <location evidence="7">Chloroplast membrane</location>
        <topology evidence="7">Multi-pass membrane protein</topology>
    </subcellularLocation>
</comment>
<evidence type="ECO:0000256" key="6">
    <source>
        <dbReference type="ARBA" id="ARBA00023136"/>
    </source>
</evidence>
<dbReference type="OrthoDB" id="414558at2759"/>
<keyword evidence="3 7" id="KW-0812">Transmembrane</keyword>
<evidence type="ECO:0000256" key="7">
    <source>
        <dbReference type="RuleBase" id="RU367003"/>
    </source>
</evidence>
<dbReference type="PANTHER" id="PTHR33510">
    <property type="entry name" value="PROTEIN TIC 20-II, CHLOROPLASTIC"/>
    <property type="match status" value="1"/>
</dbReference>
<keyword evidence="7" id="KW-0150">Chloroplast</keyword>
<keyword evidence="7" id="KW-0934">Plastid</keyword>
<dbReference type="KEGG" id="lang:109340908"/>
<evidence type="ECO:0000313" key="8">
    <source>
        <dbReference type="EMBL" id="AYQ93017.1"/>
    </source>
</evidence>
<evidence type="ECO:0000256" key="5">
    <source>
        <dbReference type="ARBA" id="ARBA00022989"/>
    </source>
</evidence>
<comment type="function">
    <text evidence="7">Involved in protein precursor import into chloroplasts.</text>
</comment>
<keyword evidence="6 7" id="KW-0472">Membrane</keyword>
<evidence type="ECO:0000256" key="4">
    <source>
        <dbReference type="ARBA" id="ARBA00022780"/>
    </source>
</evidence>
<keyword evidence="5 7" id="KW-1133">Transmembrane helix</keyword>
<name>A0A451EHC6_LUPAN</name>
<dbReference type="GeneID" id="109340908"/>
<feature type="transmembrane region" description="Helical" evidence="7">
    <location>
        <begin position="144"/>
        <end position="162"/>
    </location>
</feature>
<accession>A0A451EHC6</accession>
<feature type="transmembrane region" description="Helical" evidence="7">
    <location>
        <begin position="107"/>
        <end position="132"/>
    </location>
</feature>
<dbReference type="RefSeq" id="XP_019434225.1">
    <property type="nucleotide sequence ID" value="XM_019578680.1"/>
</dbReference>
<dbReference type="AlphaFoldDB" id="A0A451EHC6"/>
<proteinExistence type="inferred from homology"/>